<accession>A0ABS5EH58</accession>
<dbReference type="Proteomes" id="UP000698752">
    <property type="component" value="Unassembled WGS sequence"/>
</dbReference>
<reference evidence="2" key="1">
    <citation type="journal article" date="2021" name="Syst. Appl. Microbiol.">
        <title>Roseomonas hellenica sp. nov., isolated from roots of wild-growing Alkanna tinctoria.</title>
        <authorList>
            <person name="Rat A."/>
            <person name="Naranjo H.D."/>
            <person name="Lebbe L."/>
            <person name="Cnockaert M."/>
            <person name="Krigas N."/>
            <person name="Grigoriadou K."/>
            <person name="Maloupa E."/>
            <person name="Willems A."/>
        </authorList>
    </citation>
    <scope>NUCLEOTIDE SEQUENCE [LARGE SCALE GENOMIC DNA]</scope>
    <source>
        <strain evidence="2">LMG 31159</strain>
    </source>
</reference>
<gene>
    <name evidence="1" type="ORF">GXW78_11875</name>
</gene>
<protein>
    <submittedName>
        <fullName evidence="1">Uncharacterized protein</fullName>
    </submittedName>
</protein>
<sequence length="89" mass="9897">MIVIRVELHSAVTGKVTEIARAIVANDGTGTTTLRHYTAMALRGRSRDEFDRQKVQRAGTVRDWPAPRLHVWNLVAEALKAMGYGRGKP</sequence>
<name>A0ABS5EH58_9PROT</name>
<proteinExistence type="predicted"/>
<dbReference type="EMBL" id="JAAEDI010000011">
    <property type="protein sequence ID" value="MBR0650364.1"/>
    <property type="molecule type" value="Genomic_DNA"/>
</dbReference>
<evidence type="ECO:0000313" key="1">
    <source>
        <dbReference type="EMBL" id="MBR0650364.1"/>
    </source>
</evidence>
<comment type="caution">
    <text evidence="1">The sequence shown here is derived from an EMBL/GenBank/DDBJ whole genome shotgun (WGS) entry which is preliminary data.</text>
</comment>
<evidence type="ECO:0000313" key="2">
    <source>
        <dbReference type="Proteomes" id="UP000698752"/>
    </source>
</evidence>
<keyword evidence="2" id="KW-1185">Reference proteome</keyword>
<organism evidence="1 2">
    <name type="scientific">Neoroseomonas terrae</name>
    <dbReference type="NCBI Taxonomy" id="424799"/>
    <lineage>
        <taxon>Bacteria</taxon>
        <taxon>Pseudomonadati</taxon>
        <taxon>Pseudomonadota</taxon>
        <taxon>Alphaproteobacteria</taxon>
        <taxon>Acetobacterales</taxon>
        <taxon>Acetobacteraceae</taxon>
        <taxon>Neoroseomonas</taxon>
    </lineage>
</organism>